<feature type="compositionally biased region" description="Acidic residues" evidence="1">
    <location>
        <begin position="267"/>
        <end position="282"/>
    </location>
</feature>
<protein>
    <recommendedName>
        <fullName evidence="3">Caspase activity and apoptosis inhibitor 1</fullName>
    </recommendedName>
</protein>
<sequence>MAENQTLGKRKRESKRNESSKKKKTHKRDKESKSETVTTSSSSSSSSKSLMQLAKLVQAGSLSIPRGLDAYFDDRLSLLDQLFTILTQQDIHGLLPDILKGLKMKKIKELCLKELEKLDNDQLLSIITDTQEEGKEKEERDREDEEKEEEEREGDIEAEERSKQDTFTTSSAQDQSLSEVEEGEISPRYDHAQSPPLSPPSIHISDVSDEEYKTQVSHDQSCDQVIEYEKEQSLDEDRVLIGISTDAKNDDIHLSKIIIDSEREKMEEVDEDCNDDDDDDDDGWSKDVSEQQKLLEMKIRKRLLENQVKRLQERPLLQPEGTDHHQNVKKGIYPQEVKRGEGTGDISSDSLNNSEVLEMRMREKALKSLLAKKGDVLLYT</sequence>
<evidence type="ECO:0000313" key="2">
    <source>
        <dbReference type="EnsemblMetazoa" id="Aqu2.1.25030_001"/>
    </source>
</evidence>
<accession>A0A1X7UC11</accession>
<dbReference type="InParanoid" id="A0A1X7UC11"/>
<dbReference type="InterPro" id="IPR038991">
    <property type="entry name" value="CAAP1"/>
</dbReference>
<feature type="region of interest" description="Disordered" evidence="1">
    <location>
        <begin position="261"/>
        <end position="288"/>
    </location>
</feature>
<feature type="region of interest" description="Disordered" evidence="1">
    <location>
        <begin position="314"/>
        <end position="352"/>
    </location>
</feature>
<organism evidence="2">
    <name type="scientific">Amphimedon queenslandica</name>
    <name type="common">Sponge</name>
    <dbReference type="NCBI Taxonomy" id="400682"/>
    <lineage>
        <taxon>Eukaryota</taxon>
        <taxon>Metazoa</taxon>
        <taxon>Porifera</taxon>
        <taxon>Demospongiae</taxon>
        <taxon>Heteroscleromorpha</taxon>
        <taxon>Haplosclerida</taxon>
        <taxon>Niphatidae</taxon>
        <taxon>Amphimedon</taxon>
    </lineage>
</organism>
<feature type="compositionally biased region" description="Polar residues" evidence="1">
    <location>
        <begin position="165"/>
        <end position="178"/>
    </location>
</feature>
<reference evidence="2" key="1">
    <citation type="submission" date="2017-05" db="UniProtKB">
        <authorList>
            <consortium name="EnsemblMetazoa"/>
        </authorList>
    </citation>
    <scope>IDENTIFICATION</scope>
</reference>
<dbReference type="PANTHER" id="PTHR14740:SF3">
    <property type="entry name" value="CASPASE ACTIVITY AND APOPTOSIS INHIBITOR 1"/>
    <property type="match status" value="1"/>
</dbReference>
<dbReference type="Pfam" id="PF15335">
    <property type="entry name" value="CAAP1"/>
    <property type="match status" value="1"/>
</dbReference>
<feature type="region of interest" description="Disordered" evidence="1">
    <location>
        <begin position="129"/>
        <end position="220"/>
    </location>
</feature>
<dbReference type="EnsemblMetazoa" id="Aqu2.1.25030_001">
    <property type="protein sequence ID" value="Aqu2.1.25030_001"/>
    <property type="gene ID" value="Aqu2.1.25030"/>
</dbReference>
<feature type="compositionally biased region" description="Acidic residues" evidence="1">
    <location>
        <begin position="141"/>
        <end position="158"/>
    </location>
</feature>
<proteinExistence type="predicted"/>
<dbReference type="AlphaFoldDB" id="A0A1X7UC11"/>
<evidence type="ECO:0000256" key="1">
    <source>
        <dbReference type="SAM" id="MobiDB-lite"/>
    </source>
</evidence>
<dbReference type="PANTHER" id="PTHR14740">
    <property type="entry name" value="CASPASE ACTIVITY AND APOPTOSIS INHIBITOR 1"/>
    <property type="match status" value="1"/>
</dbReference>
<feature type="compositionally biased region" description="Low complexity" evidence="1">
    <location>
        <begin position="35"/>
        <end position="49"/>
    </location>
</feature>
<dbReference type="GO" id="GO:0042981">
    <property type="term" value="P:regulation of apoptotic process"/>
    <property type="evidence" value="ECO:0007669"/>
    <property type="project" value="InterPro"/>
</dbReference>
<evidence type="ECO:0008006" key="3">
    <source>
        <dbReference type="Google" id="ProtNLM"/>
    </source>
</evidence>
<feature type="region of interest" description="Disordered" evidence="1">
    <location>
        <begin position="1"/>
        <end position="49"/>
    </location>
</feature>
<name>A0A1X7UC11_AMPQE</name>